<dbReference type="CDD" id="cd07724">
    <property type="entry name" value="POD-like_MBL-fold"/>
    <property type="match status" value="1"/>
</dbReference>
<name>A0A0W8FJT8_9ZZZZ</name>
<comment type="caution">
    <text evidence="3">The sequence shown here is derived from an EMBL/GenBank/DDBJ whole genome shotgun (WGS) entry which is preliminary data.</text>
</comment>
<dbReference type="SUPFAM" id="SSF56281">
    <property type="entry name" value="Metallo-hydrolase/oxidoreductase"/>
    <property type="match status" value="1"/>
</dbReference>
<dbReference type="PANTHER" id="PTHR43084:SF1">
    <property type="entry name" value="PERSULFIDE DIOXYGENASE ETHE1, MITOCHONDRIAL"/>
    <property type="match status" value="1"/>
</dbReference>
<sequence length="466" mass="49962">MNAMIIQQLFIGGIAHSSYIVAGNETCAVIDPPRDVERYREAAAELGVRITHILTTHLHADFVSGHLELARLTGARIYAPASASCEFDHQPLSGGDTVALEDIRFRVIETPGHTPADISYVASDLGRGEDPAAVFCGDTLFVGDVGRPDLFPGRAEELGSALYDSLHQKLLRLPDHCEVYPAHGAGSLCGRAMAAKRSSTIGYERAHNPALQIPDRADFVRSLTSDMPAAPDHFGRCSEINRRGPALLASLPAPAAFSPKAFSEEAAREETVVLDLRSYDAFGGMHVPNSYHIDISANFSTMAGWVLPPDRDILLVTADPGQVKAAMIGLYRVGLDRIRGYLEGGMRAWSMTGLPIDRIPIISPEEAHTRVHGDDRATLVDVRSKEDYAVDHAAGAINIPAPDLRSRFGEVPDDRAAIMICAGGVRASLAGSILKMRGHPAVYNVAGGIRGYRAAGLPISRDVPAA</sequence>
<dbReference type="SUPFAM" id="SSF52821">
    <property type="entry name" value="Rhodanese/Cell cycle control phosphatase"/>
    <property type="match status" value="2"/>
</dbReference>
<feature type="domain" description="Rhodanese" evidence="2">
    <location>
        <begin position="267"/>
        <end position="358"/>
    </location>
</feature>
<dbReference type="InterPro" id="IPR036873">
    <property type="entry name" value="Rhodanese-like_dom_sf"/>
</dbReference>
<feature type="domain" description="Rhodanese" evidence="2">
    <location>
        <begin position="373"/>
        <end position="461"/>
    </location>
</feature>
<dbReference type="InterPro" id="IPR044528">
    <property type="entry name" value="POD-like_MBL-fold"/>
</dbReference>
<organism evidence="3">
    <name type="scientific">hydrocarbon metagenome</name>
    <dbReference type="NCBI Taxonomy" id="938273"/>
    <lineage>
        <taxon>unclassified sequences</taxon>
        <taxon>metagenomes</taxon>
        <taxon>ecological metagenomes</taxon>
    </lineage>
</organism>
<evidence type="ECO:0000256" key="1">
    <source>
        <dbReference type="ARBA" id="ARBA00022723"/>
    </source>
</evidence>
<dbReference type="EMBL" id="LNQE01001098">
    <property type="protein sequence ID" value="KUG21129.1"/>
    <property type="molecule type" value="Genomic_DNA"/>
</dbReference>
<dbReference type="GO" id="GO:0006749">
    <property type="term" value="P:glutathione metabolic process"/>
    <property type="evidence" value="ECO:0007669"/>
    <property type="project" value="InterPro"/>
</dbReference>
<evidence type="ECO:0000313" key="3">
    <source>
        <dbReference type="EMBL" id="KUG21129.1"/>
    </source>
</evidence>
<dbReference type="Gene3D" id="3.40.250.10">
    <property type="entry name" value="Rhodanese-like domain"/>
    <property type="match status" value="2"/>
</dbReference>
<reference evidence="3" key="1">
    <citation type="journal article" date="2015" name="Proc. Natl. Acad. Sci. U.S.A.">
        <title>Networks of energetic and metabolic interactions define dynamics in microbial communities.</title>
        <authorList>
            <person name="Embree M."/>
            <person name="Liu J.K."/>
            <person name="Al-Bassam M.M."/>
            <person name="Zengler K."/>
        </authorList>
    </citation>
    <scope>NUCLEOTIDE SEQUENCE</scope>
</reference>
<dbReference type="FunFam" id="3.60.15.10:FF:000030">
    <property type="entry name" value="Metallo-beta-lactamase family protein"/>
    <property type="match status" value="1"/>
</dbReference>
<dbReference type="InterPro" id="IPR001279">
    <property type="entry name" value="Metallo-B-lactamas"/>
</dbReference>
<dbReference type="AlphaFoldDB" id="A0A0W8FJT8"/>
<dbReference type="CDD" id="cd00158">
    <property type="entry name" value="RHOD"/>
    <property type="match status" value="2"/>
</dbReference>
<dbReference type="GO" id="GO:0070813">
    <property type="term" value="P:hydrogen sulfide metabolic process"/>
    <property type="evidence" value="ECO:0007669"/>
    <property type="project" value="TreeGrafter"/>
</dbReference>
<dbReference type="PROSITE" id="PS50206">
    <property type="entry name" value="RHODANESE_3"/>
    <property type="match status" value="2"/>
</dbReference>
<dbReference type="PANTHER" id="PTHR43084">
    <property type="entry name" value="PERSULFIDE DIOXYGENASE ETHE1"/>
    <property type="match status" value="1"/>
</dbReference>
<gene>
    <name evidence="3" type="ORF">ASZ90_009120</name>
</gene>
<dbReference type="InterPro" id="IPR001763">
    <property type="entry name" value="Rhodanese-like_dom"/>
</dbReference>
<dbReference type="GO" id="GO:0046872">
    <property type="term" value="F:metal ion binding"/>
    <property type="evidence" value="ECO:0007669"/>
    <property type="project" value="UniProtKB-KW"/>
</dbReference>
<dbReference type="SMART" id="SM00450">
    <property type="entry name" value="RHOD"/>
    <property type="match status" value="2"/>
</dbReference>
<dbReference type="Pfam" id="PF00581">
    <property type="entry name" value="Rhodanese"/>
    <property type="match status" value="2"/>
</dbReference>
<proteinExistence type="predicted"/>
<dbReference type="Gene3D" id="3.60.15.10">
    <property type="entry name" value="Ribonuclease Z/Hydroxyacylglutathione hydrolase-like"/>
    <property type="match status" value="1"/>
</dbReference>
<keyword evidence="1" id="KW-0479">Metal-binding</keyword>
<protein>
    <submittedName>
        <fullName evidence="3">Metallo-beta-lactamase family protein</fullName>
    </submittedName>
</protein>
<accession>A0A0W8FJT8</accession>
<dbReference type="SMART" id="SM00849">
    <property type="entry name" value="Lactamase_B"/>
    <property type="match status" value="1"/>
</dbReference>
<dbReference type="InterPro" id="IPR051682">
    <property type="entry name" value="Mito_Persulfide_Diox"/>
</dbReference>
<dbReference type="InterPro" id="IPR036866">
    <property type="entry name" value="RibonucZ/Hydroxyglut_hydro"/>
</dbReference>
<evidence type="ECO:0000259" key="2">
    <source>
        <dbReference type="PROSITE" id="PS50206"/>
    </source>
</evidence>
<dbReference type="GO" id="GO:0050313">
    <property type="term" value="F:sulfur dioxygenase activity"/>
    <property type="evidence" value="ECO:0007669"/>
    <property type="project" value="InterPro"/>
</dbReference>
<dbReference type="Pfam" id="PF00753">
    <property type="entry name" value="Lactamase_B"/>
    <property type="match status" value="1"/>
</dbReference>